<dbReference type="GO" id="GO:0005524">
    <property type="term" value="F:ATP binding"/>
    <property type="evidence" value="ECO:0007669"/>
    <property type="project" value="UniProtKB-KW"/>
</dbReference>
<name>A0AAJ7L6C0_9ACAR</name>
<dbReference type="AlphaFoldDB" id="A0AAJ7L6C0"/>
<gene>
    <name evidence="5" type="primary">LOC100904324</name>
</gene>
<keyword evidence="2" id="KW-0067">ATP-binding</keyword>
<dbReference type="GO" id="GO:0005737">
    <property type="term" value="C:cytoplasm"/>
    <property type="evidence" value="ECO:0007669"/>
    <property type="project" value="TreeGrafter"/>
</dbReference>
<dbReference type="Gene3D" id="1.10.510.10">
    <property type="entry name" value="Transferase(Phosphotransferase) domain 1"/>
    <property type="match status" value="1"/>
</dbReference>
<dbReference type="GO" id="GO:0035556">
    <property type="term" value="P:intracellular signal transduction"/>
    <property type="evidence" value="ECO:0007669"/>
    <property type="project" value="TreeGrafter"/>
</dbReference>
<evidence type="ECO:0000259" key="3">
    <source>
        <dbReference type="PROSITE" id="PS50011"/>
    </source>
</evidence>
<keyword evidence="5" id="KW-0808">Transferase</keyword>
<dbReference type="PANTHER" id="PTHR24346:SF49">
    <property type="entry name" value="NIM1 SERINE_THREONINE PROTEIN KINASE"/>
    <property type="match status" value="1"/>
</dbReference>
<dbReference type="PROSITE" id="PS00108">
    <property type="entry name" value="PROTEIN_KINASE_ST"/>
    <property type="match status" value="1"/>
</dbReference>
<dbReference type="SUPFAM" id="SSF56112">
    <property type="entry name" value="Protein kinase-like (PK-like)"/>
    <property type="match status" value="1"/>
</dbReference>
<dbReference type="PANTHER" id="PTHR24346">
    <property type="entry name" value="MAP/MICROTUBULE AFFINITY-REGULATING KINASE"/>
    <property type="match status" value="1"/>
</dbReference>
<dbReference type="SMART" id="SM00220">
    <property type="entry name" value="S_TKc"/>
    <property type="match status" value="1"/>
</dbReference>
<evidence type="ECO:0000313" key="5">
    <source>
        <dbReference type="RefSeq" id="XP_018495391.1"/>
    </source>
</evidence>
<dbReference type="GO" id="GO:0050321">
    <property type="term" value="F:tau-protein kinase activity"/>
    <property type="evidence" value="ECO:0007669"/>
    <property type="project" value="TreeGrafter"/>
</dbReference>
<reference evidence="5" key="1">
    <citation type="submission" date="2025-08" db="UniProtKB">
        <authorList>
            <consortium name="RefSeq"/>
        </authorList>
    </citation>
    <scope>IDENTIFICATION</scope>
</reference>
<dbReference type="InterPro" id="IPR008271">
    <property type="entry name" value="Ser/Thr_kinase_AS"/>
</dbReference>
<dbReference type="InterPro" id="IPR000719">
    <property type="entry name" value="Prot_kinase_dom"/>
</dbReference>
<protein>
    <submittedName>
        <fullName evidence="5">Serine/threonine-protein kinase NIM1</fullName>
    </submittedName>
</protein>
<keyword evidence="5" id="KW-0418">Kinase</keyword>
<dbReference type="InterPro" id="IPR011009">
    <property type="entry name" value="Kinase-like_dom_sf"/>
</dbReference>
<dbReference type="FunFam" id="1.10.510.10:FF:000571">
    <property type="entry name" value="Maternal embryonic leucine zipper kinase"/>
    <property type="match status" value="1"/>
</dbReference>
<evidence type="ECO:0000256" key="2">
    <source>
        <dbReference type="ARBA" id="ARBA00022840"/>
    </source>
</evidence>
<evidence type="ECO:0000256" key="1">
    <source>
        <dbReference type="ARBA" id="ARBA00022741"/>
    </source>
</evidence>
<dbReference type="KEGG" id="goe:100904324"/>
<sequence>MVDREIEALETLQHPNIIRLFEVIETSSNYYLILECISGGTLDDRLKNAGKYSEADAATVFAQMASAIGHMHRNLIVHRDLKAENVLMQDKLHVKICDFGFSKRLSTLFEMQHTHCGSLPYAAPELFGDKSYNGPQVDMWALGVLLFFMLEGELPFPSRVASELQQQISEGIYEMPENISSSCQNLITGLLETIASERYTIEQVTTHSWLRHLSLPSPHPRFGLTPGDIVGEDEQKARDILRKLGVSDQMVEETAVQGAKHPITGLFRVVLHRLHLEDAAIEKDLINSA</sequence>
<accession>A0AAJ7L6C0</accession>
<organism evidence="4 5">
    <name type="scientific">Galendromus occidentalis</name>
    <name type="common">western predatory mite</name>
    <dbReference type="NCBI Taxonomy" id="34638"/>
    <lineage>
        <taxon>Eukaryota</taxon>
        <taxon>Metazoa</taxon>
        <taxon>Ecdysozoa</taxon>
        <taxon>Arthropoda</taxon>
        <taxon>Chelicerata</taxon>
        <taxon>Arachnida</taxon>
        <taxon>Acari</taxon>
        <taxon>Parasitiformes</taxon>
        <taxon>Mesostigmata</taxon>
        <taxon>Gamasina</taxon>
        <taxon>Phytoseioidea</taxon>
        <taxon>Phytoseiidae</taxon>
        <taxon>Typhlodrominae</taxon>
        <taxon>Galendromus</taxon>
    </lineage>
</organism>
<proteinExistence type="predicted"/>
<dbReference type="GO" id="GO:0000226">
    <property type="term" value="P:microtubule cytoskeleton organization"/>
    <property type="evidence" value="ECO:0007669"/>
    <property type="project" value="TreeGrafter"/>
</dbReference>
<dbReference type="RefSeq" id="XP_018495391.1">
    <property type="nucleotide sequence ID" value="XM_018639875.1"/>
</dbReference>
<dbReference type="PROSITE" id="PS50011">
    <property type="entry name" value="PROTEIN_KINASE_DOM"/>
    <property type="match status" value="1"/>
</dbReference>
<dbReference type="Proteomes" id="UP000694867">
    <property type="component" value="Unplaced"/>
</dbReference>
<dbReference type="GeneID" id="100904324"/>
<feature type="domain" description="Protein kinase" evidence="3">
    <location>
        <begin position="1"/>
        <end position="210"/>
    </location>
</feature>
<keyword evidence="4" id="KW-1185">Reference proteome</keyword>
<dbReference type="Pfam" id="PF00069">
    <property type="entry name" value="Pkinase"/>
    <property type="match status" value="1"/>
</dbReference>
<evidence type="ECO:0000313" key="4">
    <source>
        <dbReference type="Proteomes" id="UP000694867"/>
    </source>
</evidence>
<keyword evidence="1" id="KW-0547">Nucleotide-binding</keyword>